<reference evidence="2 3" key="1">
    <citation type="journal article" date="2023" name="G3 (Bethesda)">
        <title>A chromosome-length genome assembly and annotation of blackberry (Rubus argutus, cv. 'Hillquist').</title>
        <authorList>
            <person name="Bruna T."/>
            <person name="Aryal R."/>
            <person name="Dudchenko O."/>
            <person name="Sargent D.J."/>
            <person name="Mead D."/>
            <person name="Buti M."/>
            <person name="Cavallini A."/>
            <person name="Hytonen T."/>
            <person name="Andres J."/>
            <person name="Pham M."/>
            <person name="Weisz D."/>
            <person name="Mascagni F."/>
            <person name="Usai G."/>
            <person name="Natali L."/>
            <person name="Bassil N."/>
            <person name="Fernandez G.E."/>
            <person name="Lomsadze A."/>
            <person name="Armour M."/>
            <person name="Olukolu B."/>
            <person name="Poorten T."/>
            <person name="Britton C."/>
            <person name="Davik J."/>
            <person name="Ashrafi H."/>
            <person name="Aiden E.L."/>
            <person name="Borodovsky M."/>
            <person name="Worthington M."/>
        </authorList>
    </citation>
    <scope>NUCLEOTIDE SEQUENCE [LARGE SCALE GENOMIC DNA]</scope>
    <source>
        <strain evidence="2">PI 553951</strain>
    </source>
</reference>
<evidence type="ECO:0000313" key="3">
    <source>
        <dbReference type="Proteomes" id="UP001457282"/>
    </source>
</evidence>
<proteinExistence type="predicted"/>
<keyword evidence="3" id="KW-1185">Reference proteome</keyword>
<feature type="region of interest" description="Disordered" evidence="1">
    <location>
        <begin position="75"/>
        <end position="96"/>
    </location>
</feature>
<evidence type="ECO:0000256" key="1">
    <source>
        <dbReference type="SAM" id="MobiDB-lite"/>
    </source>
</evidence>
<evidence type="ECO:0000313" key="2">
    <source>
        <dbReference type="EMBL" id="KAK9912319.1"/>
    </source>
</evidence>
<dbReference type="AlphaFoldDB" id="A0AAW1VZI0"/>
<name>A0AAW1VZI0_RUBAR</name>
<comment type="caution">
    <text evidence="2">The sequence shown here is derived from an EMBL/GenBank/DDBJ whole genome shotgun (WGS) entry which is preliminary data.</text>
</comment>
<dbReference type="EMBL" id="JBEDUW010000007">
    <property type="protein sequence ID" value="KAK9912319.1"/>
    <property type="molecule type" value="Genomic_DNA"/>
</dbReference>
<sequence>MATTLASSKSLAASYLFQFKPWPPLLEFRSPRSYVLYSNSTFCCVVLVPEVPNLSGVQHTADVVLLIVVRKRKGRPVGSKNKPKVVHEQPKKMKVTPARKKQVLRAIVRPIMSIVSVGIPGDPPSV</sequence>
<protein>
    <submittedName>
        <fullName evidence="2">Uncharacterized protein</fullName>
    </submittedName>
</protein>
<gene>
    <name evidence="2" type="ORF">M0R45_036187</name>
</gene>
<accession>A0AAW1VZI0</accession>
<organism evidence="2 3">
    <name type="scientific">Rubus argutus</name>
    <name type="common">Southern blackberry</name>
    <dbReference type="NCBI Taxonomy" id="59490"/>
    <lineage>
        <taxon>Eukaryota</taxon>
        <taxon>Viridiplantae</taxon>
        <taxon>Streptophyta</taxon>
        <taxon>Embryophyta</taxon>
        <taxon>Tracheophyta</taxon>
        <taxon>Spermatophyta</taxon>
        <taxon>Magnoliopsida</taxon>
        <taxon>eudicotyledons</taxon>
        <taxon>Gunneridae</taxon>
        <taxon>Pentapetalae</taxon>
        <taxon>rosids</taxon>
        <taxon>fabids</taxon>
        <taxon>Rosales</taxon>
        <taxon>Rosaceae</taxon>
        <taxon>Rosoideae</taxon>
        <taxon>Rosoideae incertae sedis</taxon>
        <taxon>Rubus</taxon>
    </lineage>
</organism>
<dbReference type="Proteomes" id="UP001457282">
    <property type="component" value="Unassembled WGS sequence"/>
</dbReference>